<dbReference type="Gene3D" id="2.10.25.10">
    <property type="entry name" value="Laminin"/>
    <property type="match status" value="1"/>
</dbReference>
<comment type="caution">
    <text evidence="4">The sequence shown here is derived from an EMBL/GenBank/DDBJ whole genome shotgun (WGS) entry which is preliminary data.</text>
</comment>
<evidence type="ECO:0000313" key="4">
    <source>
        <dbReference type="EMBL" id="KAF6040469.1"/>
    </source>
</evidence>
<evidence type="ECO:0000259" key="3">
    <source>
        <dbReference type="PROSITE" id="PS50026"/>
    </source>
</evidence>
<feature type="disulfide bond" evidence="1">
    <location>
        <begin position="87"/>
        <end position="96"/>
    </location>
</feature>
<dbReference type="AlphaFoldDB" id="A0A7J7KQK4"/>
<keyword evidence="2" id="KW-1133">Transmembrane helix</keyword>
<feature type="transmembrane region" description="Helical" evidence="2">
    <location>
        <begin position="207"/>
        <end position="231"/>
    </location>
</feature>
<organism evidence="4 5">
    <name type="scientific">Bugula neritina</name>
    <name type="common">Brown bryozoan</name>
    <name type="synonym">Sertularia neritina</name>
    <dbReference type="NCBI Taxonomy" id="10212"/>
    <lineage>
        <taxon>Eukaryota</taxon>
        <taxon>Metazoa</taxon>
        <taxon>Spiralia</taxon>
        <taxon>Lophotrochozoa</taxon>
        <taxon>Bryozoa</taxon>
        <taxon>Gymnolaemata</taxon>
        <taxon>Cheilostomatida</taxon>
        <taxon>Flustrina</taxon>
        <taxon>Buguloidea</taxon>
        <taxon>Bugulidae</taxon>
        <taxon>Bugula</taxon>
    </lineage>
</organism>
<protein>
    <recommendedName>
        <fullName evidence="3">EGF-like domain-containing protein</fullName>
    </recommendedName>
</protein>
<reference evidence="4" key="1">
    <citation type="submission" date="2020-06" db="EMBL/GenBank/DDBJ databases">
        <title>Draft genome of Bugula neritina, a colonial animal packing powerful symbionts and potential medicines.</title>
        <authorList>
            <person name="Rayko M."/>
        </authorList>
    </citation>
    <scope>NUCLEOTIDE SEQUENCE [LARGE SCALE GENOMIC DNA]</scope>
    <source>
        <strain evidence="4">Kwan_BN1</strain>
    </source>
</reference>
<evidence type="ECO:0000256" key="2">
    <source>
        <dbReference type="SAM" id="Phobius"/>
    </source>
</evidence>
<evidence type="ECO:0000313" key="5">
    <source>
        <dbReference type="Proteomes" id="UP000593567"/>
    </source>
</evidence>
<gene>
    <name evidence="4" type="ORF">EB796_001251</name>
</gene>
<dbReference type="OrthoDB" id="10055367at2759"/>
<dbReference type="EMBL" id="VXIV02000139">
    <property type="protein sequence ID" value="KAF6040469.1"/>
    <property type="molecule type" value="Genomic_DNA"/>
</dbReference>
<keyword evidence="5" id="KW-1185">Reference proteome</keyword>
<feature type="domain" description="EGF-like" evidence="3">
    <location>
        <begin position="63"/>
        <end position="97"/>
    </location>
</feature>
<keyword evidence="1" id="KW-0245">EGF-like domain</keyword>
<sequence>MYCFKSIEKDAFKGYEAISQEIKIYNNIHLKTLPPSLLKDFHKAIKIDITFNGIEDMTFLQETEIACGCSYCTNGGTCNLLTHSCDCPSGYTGASCSISEESLPKCGAADTLTCRNGAKLKCERARDCYALSGPHTCASPHQFEHPDQAAEEDMEEEEDHGHEEFTEHLVKYCHCIDEQKRDLFSLRCNRDDEDLDAISVAALDWKLWHVLLIIGCVTVTFILVGITAASYGRIGNG</sequence>
<accession>A0A7J7KQK4</accession>
<dbReference type="PROSITE" id="PS00022">
    <property type="entry name" value="EGF_1"/>
    <property type="match status" value="2"/>
</dbReference>
<dbReference type="PROSITE" id="PS01186">
    <property type="entry name" value="EGF_2"/>
    <property type="match status" value="1"/>
</dbReference>
<name>A0A7J7KQK4_BUGNE</name>
<evidence type="ECO:0000256" key="1">
    <source>
        <dbReference type="PROSITE-ProRule" id="PRU00076"/>
    </source>
</evidence>
<keyword evidence="2" id="KW-0812">Transmembrane</keyword>
<dbReference type="InterPro" id="IPR000742">
    <property type="entry name" value="EGF"/>
</dbReference>
<keyword evidence="2" id="KW-0472">Membrane</keyword>
<dbReference type="Proteomes" id="UP000593567">
    <property type="component" value="Unassembled WGS sequence"/>
</dbReference>
<proteinExistence type="predicted"/>
<comment type="caution">
    <text evidence="1">Lacks conserved residue(s) required for the propagation of feature annotation.</text>
</comment>
<dbReference type="PROSITE" id="PS50026">
    <property type="entry name" value="EGF_3"/>
    <property type="match status" value="1"/>
</dbReference>
<keyword evidence="1" id="KW-1015">Disulfide bond</keyword>